<dbReference type="Proteomes" id="UP000184073">
    <property type="component" value="Unassembled WGS sequence"/>
</dbReference>
<evidence type="ECO:0000313" key="3">
    <source>
        <dbReference type="Proteomes" id="UP000184073"/>
    </source>
</evidence>
<accession>A0A1L9PKU7</accession>
<evidence type="ECO:0000256" key="1">
    <source>
        <dbReference type="SAM" id="MobiDB-lite"/>
    </source>
</evidence>
<sequence length="179" mass="20024">MPAVILGNSREFVADGQDIHDQRGLGPRTENNPEARQPQGSLARRMVACLINWRVCRNGRLARFGIGSWVFIQPVLSSYSTSSVFLPFSDSRWIRTLCIRSAPLRSTRGLVRWSSSPRNGRRIGYLDTGFRRLSGHQPIPNVFDRSLDSAPCLGDALTCRKNSSTSGCCDIYCCFDDHD</sequence>
<dbReference type="RefSeq" id="XP_040667864.1">
    <property type="nucleotide sequence ID" value="XM_040815818.1"/>
</dbReference>
<proteinExistence type="predicted"/>
<evidence type="ECO:0000313" key="2">
    <source>
        <dbReference type="EMBL" id="OJJ02102.1"/>
    </source>
</evidence>
<reference evidence="3" key="1">
    <citation type="journal article" date="2017" name="Genome Biol.">
        <title>Comparative genomics reveals high biological diversity and specific adaptations in the industrially and medically important fungal genus Aspergillus.</title>
        <authorList>
            <person name="de Vries R.P."/>
            <person name="Riley R."/>
            <person name="Wiebenga A."/>
            <person name="Aguilar-Osorio G."/>
            <person name="Amillis S."/>
            <person name="Uchima C.A."/>
            <person name="Anderluh G."/>
            <person name="Asadollahi M."/>
            <person name="Askin M."/>
            <person name="Barry K."/>
            <person name="Battaglia E."/>
            <person name="Bayram O."/>
            <person name="Benocci T."/>
            <person name="Braus-Stromeyer S.A."/>
            <person name="Caldana C."/>
            <person name="Canovas D."/>
            <person name="Cerqueira G.C."/>
            <person name="Chen F."/>
            <person name="Chen W."/>
            <person name="Choi C."/>
            <person name="Clum A."/>
            <person name="Dos Santos R.A."/>
            <person name="Damasio A.R."/>
            <person name="Diallinas G."/>
            <person name="Emri T."/>
            <person name="Fekete E."/>
            <person name="Flipphi M."/>
            <person name="Freyberg S."/>
            <person name="Gallo A."/>
            <person name="Gournas C."/>
            <person name="Habgood R."/>
            <person name="Hainaut M."/>
            <person name="Harispe M.L."/>
            <person name="Henrissat B."/>
            <person name="Hilden K.S."/>
            <person name="Hope R."/>
            <person name="Hossain A."/>
            <person name="Karabika E."/>
            <person name="Karaffa L."/>
            <person name="Karanyi Z."/>
            <person name="Krasevec N."/>
            <person name="Kuo A."/>
            <person name="Kusch H."/>
            <person name="LaButti K."/>
            <person name="Lagendijk E.L."/>
            <person name="Lapidus A."/>
            <person name="Levasseur A."/>
            <person name="Lindquist E."/>
            <person name="Lipzen A."/>
            <person name="Logrieco A.F."/>
            <person name="MacCabe A."/>
            <person name="Maekelae M.R."/>
            <person name="Malavazi I."/>
            <person name="Melin P."/>
            <person name="Meyer V."/>
            <person name="Mielnichuk N."/>
            <person name="Miskei M."/>
            <person name="Molnar A.P."/>
            <person name="Mule G."/>
            <person name="Ngan C.Y."/>
            <person name="Orejas M."/>
            <person name="Orosz E."/>
            <person name="Ouedraogo J.P."/>
            <person name="Overkamp K.M."/>
            <person name="Park H.-S."/>
            <person name="Perrone G."/>
            <person name="Piumi F."/>
            <person name="Punt P.J."/>
            <person name="Ram A.F."/>
            <person name="Ramon A."/>
            <person name="Rauscher S."/>
            <person name="Record E."/>
            <person name="Riano-Pachon D.M."/>
            <person name="Robert V."/>
            <person name="Roehrig J."/>
            <person name="Ruller R."/>
            <person name="Salamov A."/>
            <person name="Salih N.S."/>
            <person name="Samson R.A."/>
            <person name="Sandor E."/>
            <person name="Sanguinetti M."/>
            <person name="Schuetze T."/>
            <person name="Sepcic K."/>
            <person name="Shelest E."/>
            <person name="Sherlock G."/>
            <person name="Sophianopoulou V."/>
            <person name="Squina F.M."/>
            <person name="Sun H."/>
            <person name="Susca A."/>
            <person name="Todd R.B."/>
            <person name="Tsang A."/>
            <person name="Unkles S.E."/>
            <person name="van de Wiele N."/>
            <person name="van Rossen-Uffink D."/>
            <person name="Oliveira J.V."/>
            <person name="Vesth T.C."/>
            <person name="Visser J."/>
            <person name="Yu J.-H."/>
            <person name="Zhou M."/>
            <person name="Andersen M.R."/>
            <person name="Archer D.B."/>
            <person name="Baker S.E."/>
            <person name="Benoit I."/>
            <person name="Brakhage A.A."/>
            <person name="Braus G.H."/>
            <person name="Fischer R."/>
            <person name="Frisvad J.C."/>
            <person name="Goldman G.H."/>
            <person name="Houbraken J."/>
            <person name="Oakley B."/>
            <person name="Pocsi I."/>
            <person name="Scazzocchio C."/>
            <person name="Seiboth B."/>
            <person name="vanKuyk P.A."/>
            <person name="Wortman J."/>
            <person name="Dyer P.S."/>
            <person name="Grigoriev I.V."/>
        </authorList>
    </citation>
    <scope>NUCLEOTIDE SEQUENCE [LARGE SCALE GENOMIC DNA]</scope>
    <source>
        <strain evidence="3">CBS 583.65</strain>
    </source>
</reference>
<feature type="region of interest" description="Disordered" evidence="1">
    <location>
        <begin position="17"/>
        <end position="39"/>
    </location>
</feature>
<feature type="compositionally biased region" description="Polar residues" evidence="1">
    <location>
        <begin position="29"/>
        <end position="39"/>
    </location>
</feature>
<dbReference type="VEuPathDB" id="FungiDB:ASPVEDRAFT_655988"/>
<dbReference type="GeneID" id="63731329"/>
<dbReference type="EMBL" id="KV878129">
    <property type="protein sequence ID" value="OJJ02102.1"/>
    <property type="molecule type" value="Genomic_DNA"/>
</dbReference>
<keyword evidence="3" id="KW-1185">Reference proteome</keyword>
<organism evidence="2 3">
    <name type="scientific">Aspergillus versicolor CBS 583.65</name>
    <dbReference type="NCBI Taxonomy" id="1036611"/>
    <lineage>
        <taxon>Eukaryota</taxon>
        <taxon>Fungi</taxon>
        <taxon>Dikarya</taxon>
        <taxon>Ascomycota</taxon>
        <taxon>Pezizomycotina</taxon>
        <taxon>Eurotiomycetes</taxon>
        <taxon>Eurotiomycetidae</taxon>
        <taxon>Eurotiales</taxon>
        <taxon>Aspergillaceae</taxon>
        <taxon>Aspergillus</taxon>
        <taxon>Aspergillus subgen. Nidulantes</taxon>
    </lineage>
</organism>
<name>A0A1L9PKU7_ASPVE</name>
<gene>
    <name evidence="2" type="ORF">ASPVEDRAFT_655988</name>
</gene>
<protein>
    <submittedName>
        <fullName evidence="2">Uncharacterized protein</fullName>
    </submittedName>
</protein>
<dbReference type="AlphaFoldDB" id="A0A1L9PKU7"/>